<keyword evidence="1" id="KW-1133">Transmembrane helix</keyword>
<gene>
    <name evidence="2" type="ORF">CHO01_22760</name>
    <name evidence="3" type="ORF">HNR08_003342</name>
</gene>
<dbReference type="Proteomes" id="UP000564629">
    <property type="component" value="Unassembled WGS sequence"/>
</dbReference>
<dbReference type="Proteomes" id="UP000321723">
    <property type="component" value="Unassembled WGS sequence"/>
</dbReference>
<evidence type="ECO:0000313" key="2">
    <source>
        <dbReference type="EMBL" id="GEL47160.1"/>
    </source>
</evidence>
<sequence length="473" mass="48219">MLPERYRLHDERGGTLVETIISLLLLTIAISFVGGSGLNSLRVQSISDRLATYATATQSIMAKARQADYSDLGFYGDDARATTGTATLPVNDESGAARAEQAVVLGPTRPAATSSFDVAPVETFDADGFTYRVQTWVTAVPPAPGDSVSRARRVVVQGEWTNSGNAGVLDGTCRGADVRCSVQMIVRTASGSDVDPTTGASASSSGSCASATAVVCEGYVRSGLVLDGATMVTDADTARQSSPVDLYARTSVPASAVTATWTYKVTSGATVVERTVTESLTSVDGGTRWSSSIAADGDGTPKRKILPGKVTVTFTATVPGGTAVLPVPAFWTVDRATGSDYDHVTAALEDAAATAWCSGSGAGVPIRVTTTGGSVGMSTTSPTTSGADQAWAAFASRGTDGKVKAVSVPALPVDVAPVTINLSGTVLQAATTTTWQVQAPPTGDCATTSAATLVFARAVDGSTTSLPLLLAHE</sequence>
<evidence type="ECO:0000256" key="1">
    <source>
        <dbReference type="SAM" id="Phobius"/>
    </source>
</evidence>
<keyword evidence="4" id="KW-1185">Reference proteome</keyword>
<dbReference type="RefSeq" id="WP_183835134.1">
    <property type="nucleotide sequence ID" value="NZ_BJVQ01000031.1"/>
</dbReference>
<evidence type="ECO:0000313" key="3">
    <source>
        <dbReference type="EMBL" id="MBB5474606.1"/>
    </source>
</evidence>
<evidence type="ECO:0000313" key="5">
    <source>
        <dbReference type="Proteomes" id="UP000564629"/>
    </source>
</evidence>
<proteinExistence type="predicted"/>
<protein>
    <submittedName>
        <fullName evidence="3">Tfp pilus assembly protein PilV</fullName>
    </submittedName>
</protein>
<feature type="transmembrane region" description="Helical" evidence="1">
    <location>
        <begin position="20"/>
        <end position="41"/>
    </location>
</feature>
<evidence type="ECO:0000313" key="4">
    <source>
        <dbReference type="Proteomes" id="UP000321723"/>
    </source>
</evidence>
<dbReference type="EMBL" id="BJVQ01000031">
    <property type="protein sequence ID" value="GEL47160.1"/>
    <property type="molecule type" value="Genomic_DNA"/>
</dbReference>
<reference evidence="2 4" key="1">
    <citation type="submission" date="2019-07" db="EMBL/GenBank/DDBJ databases">
        <title>Whole genome shotgun sequence of Cellulomonas hominis NBRC 16055.</title>
        <authorList>
            <person name="Hosoyama A."/>
            <person name="Uohara A."/>
            <person name="Ohji S."/>
            <person name="Ichikawa N."/>
        </authorList>
    </citation>
    <scope>NUCLEOTIDE SEQUENCE [LARGE SCALE GENOMIC DNA]</scope>
    <source>
        <strain evidence="2 4">NBRC 16055</strain>
    </source>
</reference>
<accession>A0A511FD39</accession>
<dbReference type="EMBL" id="JACHDN010000001">
    <property type="protein sequence ID" value="MBB5474606.1"/>
    <property type="molecule type" value="Genomic_DNA"/>
</dbReference>
<organism evidence="2 4">
    <name type="scientific">Cellulomonas hominis</name>
    <dbReference type="NCBI Taxonomy" id="156981"/>
    <lineage>
        <taxon>Bacteria</taxon>
        <taxon>Bacillati</taxon>
        <taxon>Actinomycetota</taxon>
        <taxon>Actinomycetes</taxon>
        <taxon>Micrococcales</taxon>
        <taxon>Cellulomonadaceae</taxon>
        <taxon>Cellulomonas</taxon>
    </lineage>
</organism>
<reference evidence="3 5" key="2">
    <citation type="submission" date="2020-08" db="EMBL/GenBank/DDBJ databases">
        <title>Sequencing the genomes of 1000 actinobacteria strains.</title>
        <authorList>
            <person name="Klenk H.-P."/>
        </authorList>
    </citation>
    <scope>NUCLEOTIDE SEQUENCE [LARGE SCALE GENOMIC DNA]</scope>
    <source>
        <strain evidence="3 5">DSM 9581</strain>
    </source>
</reference>
<name>A0A511FD39_9CELL</name>
<keyword evidence="1" id="KW-0472">Membrane</keyword>
<keyword evidence="1" id="KW-0812">Transmembrane</keyword>
<dbReference type="AlphaFoldDB" id="A0A511FD39"/>
<comment type="caution">
    <text evidence="2">The sequence shown here is derived from an EMBL/GenBank/DDBJ whole genome shotgun (WGS) entry which is preliminary data.</text>
</comment>